<evidence type="ECO:0000313" key="2">
    <source>
        <dbReference type="Proteomes" id="UP001516023"/>
    </source>
</evidence>
<proteinExistence type="predicted"/>
<gene>
    <name evidence="1" type="ORF">HJC23_012892</name>
</gene>
<name>A0ABD3Q1E2_9STRA</name>
<evidence type="ECO:0000313" key="1">
    <source>
        <dbReference type="EMBL" id="KAL3794185.1"/>
    </source>
</evidence>
<comment type="caution">
    <text evidence="1">The sequence shown here is derived from an EMBL/GenBank/DDBJ whole genome shotgun (WGS) entry which is preliminary data.</text>
</comment>
<reference evidence="1 2" key="1">
    <citation type="journal article" date="2020" name="G3 (Bethesda)">
        <title>Improved Reference Genome for Cyclotella cryptica CCMP332, a Model for Cell Wall Morphogenesis, Salinity Adaptation, and Lipid Production in Diatoms (Bacillariophyta).</title>
        <authorList>
            <person name="Roberts W.R."/>
            <person name="Downey K.M."/>
            <person name="Ruck E.C."/>
            <person name="Traller J.C."/>
            <person name="Alverson A.J."/>
        </authorList>
    </citation>
    <scope>NUCLEOTIDE SEQUENCE [LARGE SCALE GENOMIC DNA]</scope>
    <source>
        <strain evidence="1 2">CCMP332</strain>
    </source>
</reference>
<protein>
    <submittedName>
        <fullName evidence="1">Uncharacterized protein</fullName>
    </submittedName>
</protein>
<sequence>MIGSLKYSIIATTTITNNDQRTTLMRWDEFCCPPSSPVSSSSEDGSYFLVGSCVVGTKGVGGGKTSGDLDGAAAGAAVGCIIPLSVELPSGIVPFGASVELLTLSSGDCRSGESEEVAEGALKWIVATNRRHSVWVVDRRYILVRCGIERAGVPDHGKKKSIGAKKIK</sequence>
<accession>A0ABD3Q1E2</accession>
<organism evidence="1 2">
    <name type="scientific">Cyclotella cryptica</name>
    <dbReference type="NCBI Taxonomy" id="29204"/>
    <lineage>
        <taxon>Eukaryota</taxon>
        <taxon>Sar</taxon>
        <taxon>Stramenopiles</taxon>
        <taxon>Ochrophyta</taxon>
        <taxon>Bacillariophyta</taxon>
        <taxon>Coscinodiscophyceae</taxon>
        <taxon>Thalassiosirophycidae</taxon>
        <taxon>Stephanodiscales</taxon>
        <taxon>Stephanodiscaceae</taxon>
        <taxon>Cyclotella</taxon>
    </lineage>
</organism>
<keyword evidence="2" id="KW-1185">Reference proteome</keyword>
<dbReference type="AlphaFoldDB" id="A0ABD3Q1E2"/>
<dbReference type="EMBL" id="JABMIG020000083">
    <property type="protein sequence ID" value="KAL3794185.1"/>
    <property type="molecule type" value="Genomic_DNA"/>
</dbReference>
<dbReference type="Proteomes" id="UP001516023">
    <property type="component" value="Unassembled WGS sequence"/>
</dbReference>